<sequence length="353" mass="41245">MMKINFILLFLFQPFLFFQSPSSFQVEASHPGLKENPQHLTINISEDNKYTTNVESVICFTNQCKIITVTLEWDQFGDFSALIIPKGQALEKYVDGKALDFDQEDYQKLNQIIRDPFSILDGLTYNDLQLDEEEGLDGYSGATKAFITEKDVVVGATLSCFTLWHWVNSREIKSAIRQQSLSHLQKEEIETLMNVDEERVISYLLEYFISNPKELEANWVYFLGKANDLYASEIKELLQISDEEQQLQLLSMTFKKQSRQLMIGHILENPSFQEQLLEELNYGDYQEVNMLTTHLSENHLINDAIITKLLPLLDAEDILISRNVYWYLSDFQLSKENEKRINKFQRKKKKYLQ</sequence>
<evidence type="ECO:0008006" key="4">
    <source>
        <dbReference type="Google" id="ProtNLM"/>
    </source>
</evidence>
<comment type="caution">
    <text evidence="2">The sequence shown here is derived from an EMBL/GenBank/DDBJ whole genome shotgun (WGS) entry which is preliminary data.</text>
</comment>
<evidence type="ECO:0000313" key="2">
    <source>
        <dbReference type="EMBL" id="OHX65968.1"/>
    </source>
</evidence>
<organism evidence="2 3">
    <name type="scientific">Flammeovirga pacifica</name>
    <dbReference type="NCBI Taxonomy" id="915059"/>
    <lineage>
        <taxon>Bacteria</taxon>
        <taxon>Pseudomonadati</taxon>
        <taxon>Bacteroidota</taxon>
        <taxon>Cytophagia</taxon>
        <taxon>Cytophagales</taxon>
        <taxon>Flammeovirgaceae</taxon>
        <taxon>Flammeovirga</taxon>
    </lineage>
</organism>
<gene>
    <name evidence="2" type="ORF">NH26_06195</name>
</gene>
<protein>
    <recommendedName>
        <fullName evidence="4">DUF4369 domain-containing protein</fullName>
    </recommendedName>
</protein>
<feature type="chain" id="PRO_5010174842" description="DUF4369 domain-containing protein" evidence="1">
    <location>
        <begin position="19"/>
        <end position="353"/>
    </location>
</feature>
<feature type="signal peptide" evidence="1">
    <location>
        <begin position="1"/>
        <end position="18"/>
    </location>
</feature>
<keyword evidence="3" id="KW-1185">Reference proteome</keyword>
<accession>A0A1S1YY92</accession>
<dbReference type="OrthoDB" id="6400902at2"/>
<proteinExistence type="predicted"/>
<reference evidence="2 3" key="1">
    <citation type="journal article" date="2012" name="Int. J. Syst. Evol. Microbiol.">
        <title>Flammeovirga pacifica sp. nov., isolated from deep-sea sediment.</title>
        <authorList>
            <person name="Xu H."/>
            <person name="Fu Y."/>
            <person name="Yang N."/>
            <person name="Ding Z."/>
            <person name="Lai Q."/>
            <person name="Zeng R."/>
        </authorList>
    </citation>
    <scope>NUCLEOTIDE SEQUENCE [LARGE SCALE GENOMIC DNA]</scope>
    <source>
        <strain evidence="3">DSM 24597 / LMG 26175 / WPAGA1</strain>
    </source>
</reference>
<dbReference type="EMBL" id="JRYR02000001">
    <property type="protein sequence ID" value="OHX65968.1"/>
    <property type="molecule type" value="Genomic_DNA"/>
</dbReference>
<name>A0A1S1YY92_FLAPC</name>
<evidence type="ECO:0000256" key="1">
    <source>
        <dbReference type="SAM" id="SignalP"/>
    </source>
</evidence>
<evidence type="ECO:0000313" key="3">
    <source>
        <dbReference type="Proteomes" id="UP000179797"/>
    </source>
</evidence>
<dbReference type="AlphaFoldDB" id="A0A1S1YY92"/>
<dbReference type="Proteomes" id="UP000179797">
    <property type="component" value="Unassembled WGS sequence"/>
</dbReference>
<keyword evidence="1" id="KW-0732">Signal</keyword>